<evidence type="ECO:0000256" key="1">
    <source>
        <dbReference type="ARBA" id="ARBA00007626"/>
    </source>
</evidence>
<dbReference type="InterPro" id="IPR002885">
    <property type="entry name" value="PPR_rpt"/>
</dbReference>
<dbReference type="NCBIfam" id="TIGR00756">
    <property type="entry name" value="PPR"/>
    <property type="match status" value="3"/>
</dbReference>
<feature type="repeat" description="PPR" evidence="3">
    <location>
        <begin position="221"/>
        <end position="255"/>
    </location>
</feature>
<evidence type="ECO:0000313" key="5">
    <source>
        <dbReference type="Proteomes" id="UP000008311"/>
    </source>
</evidence>
<dbReference type="OrthoDB" id="185373at2759"/>
<dbReference type="PANTHER" id="PTHR47874:SF1">
    <property type="entry name" value="OS05G0407900 PROTEIN"/>
    <property type="match status" value="1"/>
</dbReference>
<name>B9SFK0_RICCO</name>
<dbReference type="AlphaFoldDB" id="B9SFK0"/>
<feature type="repeat" description="PPR" evidence="3">
    <location>
        <begin position="256"/>
        <end position="290"/>
    </location>
</feature>
<dbReference type="Pfam" id="PF13041">
    <property type="entry name" value="PPR_2"/>
    <property type="match status" value="1"/>
</dbReference>
<dbReference type="Gene3D" id="1.25.40.10">
    <property type="entry name" value="Tetratricopeptide repeat domain"/>
    <property type="match status" value="3"/>
</dbReference>
<dbReference type="EMBL" id="EQ973945">
    <property type="protein sequence ID" value="EEF37612.1"/>
    <property type="molecule type" value="Genomic_DNA"/>
</dbReference>
<gene>
    <name evidence="4" type="ORF">RCOM_0646960</name>
</gene>
<reference evidence="5" key="1">
    <citation type="journal article" date="2010" name="Nat. Biotechnol.">
        <title>Draft genome sequence of the oilseed species Ricinus communis.</title>
        <authorList>
            <person name="Chan A.P."/>
            <person name="Crabtree J."/>
            <person name="Zhao Q."/>
            <person name="Lorenzi H."/>
            <person name="Orvis J."/>
            <person name="Puiu D."/>
            <person name="Melake-Berhan A."/>
            <person name="Jones K.M."/>
            <person name="Redman J."/>
            <person name="Chen G."/>
            <person name="Cahoon E.B."/>
            <person name="Gedil M."/>
            <person name="Stanke M."/>
            <person name="Haas B.J."/>
            <person name="Wortman J.R."/>
            <person name="Fraser-Liggett C.M."/>
            <person name="Ravel J."/>
            <person name="Rabinowicz P.D."/>
        </authorList>
    </citation>
    <scope>NUCLEOTIDE SEQUENCE [LARGE SCALE GENOMIC DNA]</scope>
    <source>
        <strain evidence="5">cv. Hale</strain>
    </source>
</reference>
<sequence length="509" mass="59035">MKRVSKISDLAVQAELLSLNKFPSITQTLTPYILTLTKSPIYKLARAHTSEPVSFFPNIISLFSRRFPVDNKAIEDLSKTVSHLRDELVQHAEDSDKFFRVLEEQGDSLFRMRSDRSALVELLRQLVSLPHLAVEVFNWRRKQTEWSTPMTHEEYAKGITIAGRAKNVDLAIEIFAEACSKRRKKTCIYNALMGAYMYNGHYDKCQSLFLDFKKEANIGPSVVTYNILISVFGRSMLVDHMEATFRELMNLNISPNVSTYNNLIAGYVTAWMWDDMEQVFQLMKEGPIYPHLDTYLLMLRGYAHSGNIEKMEEMYKLVQDHVNVNEVPLIRTMICAYCKSSITDRIKKIEELLRLIPEEEYRPWLNVLLIKVYAQQNLLEAMENKIDEAFKHETTITTVGIMRTIIASYFRCNAVDRLADFVKRAECSGWRICRSLYHCKMVMYASEKRLDEMESVLNDMENFNLGRTKKTFVILYKAYLMCGKKYKVEQVLGLMYKHGYEVPEGASPS</sequence>
<dbReference type="GO" id="GO:0003723">
    <property type="term" value="F:RNA binding"/>
    <property type="evidence" value="ECO:0000318"/>
    <property type="project" value="GO_Central"/>
</dbReference>
<comment type="similarity">
    <text evidence="1">Belongs to the PPR family. P subfamily.</text>
</comment>
<proteinExistence type="inferred from homology"/>
<dbReference type="GO" id="GO:0003729">
    <property type="term" value="F:mRNA binding"/>
    <property type="evidence" value="ECO:0007669"/>
    <property type="project" value="InterPro"/>
</dbReference>
<dbReference type="InterPro" id="IPR011990">
    <property type="entry name" value="TPR-like_helical_dom_sf"/>
</dbReference>
<evidence type="ECO:0000313" key="4">
    <source>
        <dbReference type="EMBL" id="EEF37612.1"/>
    </source>
</evidence>
<dbReference type="PROSITE" id="PS51375">
    <property type="entry name" value="PPR"/>
    <property type="match status" value="2"/>
</dbReference>
<dbReference type="Pfam" id="PF01535">
    <property type="entry name" value="PPR"/>
    <property type="match status" value="2"/>
</dbReference>
<accession>B9SFK0</accession>
<dbReference type="Proteomes" id="UP000008311">
    <property type="component" value="Unassembled WGS sequence"/>
</dbReference>
<dbReference type="FunCoup" id="B9SFK0">
    <property type="interactions" value="1938"/>
</dbReference>
<organism evidence="4 5">
    <name type="scientific">Ricinus communis</name>
    <name type="common">Castor bean</name>
    <dbReference type="NCBI Taxonomy" id="3988"/>
    <lineage>
        <taxon>Eukaryota</taxon>
        <taxon>Viridiplantae</taxon>
        <taxon>Streptophyta</taxon>
        <taxon>Embryophyta</taxon>
        <taxon>Tracheophyta</taxon>
        <taxon>Spermatophyta</taxon>
        <taxon>Magnoliopsida</taxon>
        <taxon>eudicotyledons</taxon>
        <taxon>Gunneridae</taxon>
        <taxon>Pentapetalae</taxon>
        <taxon>rosids</taxon>
        <taxon>fabids</taxon>
        <taxon>Malpighiales</taxon>
        <taxon>Euphorbiaceae</taxon>
        <taxon>Acalyphoideae</taxon>
        <taxon>Acalypheae</taxon>
        <taxon>Ricinus</taxon>
    </lineage>
</organism>
<evidence type="ECO:0000256" key="2">
    <source>
        <dbReference type="ARBA" id="ARBA00022737"/>
    </source>
</evidence>
<keyword evidence="5" id="KW-1185">Reference proteome</keyword>
<protein>
    <submittedName>
        <fullName evidence="4">Pentatricopeptide repeat-containing protein, putative</fullName>
    </submittedName>
</protein>
<evidence type="ECO:0000256" key="3">
    <source>
        <dbReference type="PROSITE-ProRule" id="PRU00708"/>
    </source>
</evidence>
<keyword evidence="2" id="KW-0677">Repeat</keyword>
<dbReference type="InParanoid" id="B9SFK0"/>
<dbReference type="eggNOG" id="KOG4197">
    <property type="taxonomic scope" value="Eukaryota"/>
</dbReference>
<dbReference type="InterPro" id="IPR044179">
    <property type="entry name" value="PPR5-like"/>
</dbReference>
<dbReference type="OMA" id="PENEYRP"/>
<dbReference type="STRING" id="3988.B9SFK0"/>
<dbReference type="PANTHER" id="PTHR47874">
    <property type="entry name" value="EXPRESSED PROTEIN"/>
    <property type="match status" value="1"/>
</dbReference>